<gene>
    <name evidence="3" type="ORF">L1049_012847</name>
</gene>
<feature type="region of interest" description="Disordered" evidence="2">
    <location>
        <begin position="1"/>
        <end position="31"/>
    </location>
</feature>
<sequence>MPRQGRDVEERIRGHCKIRKRGPSSSSSSSLVHKYRFKRAILVGKRGGSSTPVPTWKLSSRSPSSALQNAEFPKFPPCRGGGGGSGGGKGKDVSVSVSARKLGATLWEINEVPSPKGRKDKKEVRSRERIAKSSQSHLSDPTHSPISERMDRARGGSQQRRTSAVSQKLHVNDYKMGGLDSLSNASLMEIETQSRGRTPSGCIVGIKTRLKDVSNGLTTSKELLKVLNRIWGLEEQHHSSISLVSALRVELDRARIQVDQLIQEQRSNRNEINYLMKCFAEEKSAWKSKEQDRIRDAIASIAGELEIEKKLRRQTERLNKKLGKELAETKASLSKALKELESEKRAREILEQVCDELAIGIGEDRAEVEEMKRESAKVREEVEKEREMLQLADVLREERVQMKLSEAKYHFEEKNAAVEKLRSELESYLRTKASKEKGDGSPKSERSEELRNYLRKTYFRSCQNGEREEDEGEVEDGEEHEEEDSAESDLHSIELNMDNNSRSYEWNFAGGADAQDDPKRVSVEEFKGRKSISEKIQWGSISLQRKTSDGIEWDFSTKSQENSHGFDGGRLSEVASQARTKDYDDEIKRYKSAKVLRDQILSGSKLASIQGYASPARQWGQSLPSLDPGNAVRESSMVLQGSTLKAKPAGTRGERQASTHPRQ</sequence>
<feature type="region of interest" description="Disordered" evidence="2">
    <location>
        <begin position="461"/>
        <end position="496"/>
    </location>
</feature>
<feature type="coiled-coil region" evidence="1">
    <location>
        <begin position="244"/>
        <end position="271"/>
    </location>
</feature>
<keyword evidence="1" id="KW-0175">Coiled coil</keyword>
<feature type="compositionally biased region" description="Polar residues" evidence="2">
    <location>
        <begin position="156"/>
        <end position="166"/>
    </location>
</feature>
<keyword evidence="4" id="KW-1185">Reference proteome</keyword>
<feature type="region of interest" description="Disordered" evidence="2">
    <location>
        <begin position="110"/>
        <end position="168"/>
    </location>
</feature>
<dbReference type="Proteomes" id="UP001415857">
    <property type="component" value="Unassembled WGS sequence"/>
</dbReference>
<dbReference type="AlphaFoldDB" id="A0AAP0RM69"/>
<dbReference type="EMBL" id="JBBPBK010000008">
    <property type="protein sequence ID" value="KAK9279170.1"/>
    <property type="molecule type" value="Genomic_DNA"/>
</dbReference>
<reference evidence="3 4" key="1">
    <citation type="journal article" date="2024" name="Plant J.">
        <title>Genome sequences and population genomics reveal climatic adaptation and genomic divergence between two closely related sweetgum species.</title>
        <authorList>
            <person name="Xu W.Q."/>
            <person name="Ren C.Q."/>
            <person name="Zhang X.Y."/>
            <person name="Comes H.P."/>
            <person name="Liu X.H."/>
            <person name="Li Y.G."/>
            <person name="Kettle C.J."/>
            <person name="Jalonen R."/>
            <person name="Gaisberger H."/>
            <person name="Ma Y.Z."/>
            <person name="Qiu Y.X."/>
        </authorList>
    </citation>
    <scope>NUCLEOTIDE SEQUENCE [LARGE SCALE GENOMIC DNA]</scope>
    <source>
        <strain evidence="3">Hangzhou</strain>
    </source>
</reference>
<proteinExistence type="predicted"/>
<dbReference type="PANTHER" id="PTHR31071:SF16">
    <property type="entry name" value="MYB-LIKE PROTEIN Z ISOFORM X1"/>
    <property type="match status" value="1"/>
</dbReference>
<name>A0AAP0RM69_LIQFO</name>
<evidence type="ECO:0000256" key="2">
    <source>
        <dbReference type="SAM" id="MobiDB-lite"/>
    </source>
</evidence>
<evidence type="ECO:0000313" key="4">
    <source>
        <dbReference type="Proteomes" id="UP001415857"/>
    </source>
</evidence>
<dbReference type="InterPro" id="IPR043424">
    <property type="entry name" value="BLT-like"/>
</dbReference>
<comment type="caution">
    <text evidence="3">The sequence shown here is derived from an EMBL/GenBank/DDBJ whole genome shotgun (WGS) entry which is preliminary data.</text>
</comment>
<feature type="compositionally biased region" description="Basic and acidic residues" evidence="2">
    <location>
        <begin position="120"/>
        <end position="131"/>
    </location>
</feature>
<organism evidence="3 4">
    <name type="scientific">Liquidambar formosana</name>
    <name type="common">Formosan gum</name>
    <dbReference type="NCBI Taxonomy" id="63359"/>
    <lineage>
        <taxon>Eukaryota</taxon>
        <taxon>Viridiplantae</taxon>
        <taxon>Streptophyta</taxon>
        <taxon>Embryophyta</taxon>
        <taxon>Tracheophyta</taxon>
        <taxon>Spermatophyta</taxon>
        <taxon>Magnoliopsida</taxon>
        <taxon>eudicotyledons</taxon>
        <taxon>Gunneridae</taxon>
        <taxon>Pentapetalae</taxon>
        <taxon>Saxifragales</taxon>
        <taxon>Altingiaceae</taxon>
        <taxon>Liquidambar</taxon>
    </lineage>
</organism>
<protein>
    <submittedName>
        <fullName evidence="3">Uncharacterized protein</fullName>
    </submittedName>
</protein>
<feature type="compositionally biased region" description="Acidic residues" evidence="2">
    <location>
        <begin position="467"/>
        <end position="487"/>
    </location>
</feature>
<feature type="coiled-coil region" evidence="1">
    <location>
        <begin position="312"/>
        <end position="431"/>
    </location>
</feature>
<feature type="region of interest" description="Disordered" evidence="2">
    <location>
        <begin position="640"/>
        <end position="663"/>
    </location>
</feature>
<feature type="region of interest" description="Disordered" evidence="2">
    <location>
        <begin position="46"/>
        <end position="93"/>
    </location>
</feature>
<accession>A0AAP0RM69</accession>
<evidence type="ECO:0000313" key="3">
    <source>
        <dbReference type="EMBL" id="KAK9279170.1"/>
    </source>
</evidence>
<feature type="compositionally biased region" description="Polar residues" evidence="2">
    <location>
        <begin position="48"/>
        <end position="68"/>
    </location>
</feature>
<feature type="compositionally biased region" description="Basic and acidic residues" evidence="2">
    <location>
        <begin position="1"/>
        <end position="13"/>
    </location>
</feature>
<evidence type="ECO:0000256" key="1">
    <source>
        <dbReference type="SAM" id="Coils"/>
    </source>
</evidence>
<dbReference type="PANTHER" id="PTHR31071">
    <property type="entry name" value="GB|AAF24581.1"/>
    <property type="match status" value="1"/>
</dbReference>
<feature type="compositionally biased region" description="Polar residues" evidence="2">
    <location>
        <begin position="132"/>
        <end position="145"/>
    </location>
</feature>
<feature type="compositionally biased region" description="Gly residues" evidence="2">
    <location>
        <begin position="79"/>
        <end position="88"/>
    </location>
</feature>